<dbReference type="Proteomes" id="UP000038200">
    <property type="component" value="Unassembled WGS sequence"/>
</dbReference>
<dbReference type="GeneID" id="97264698"/>
<organism evidence="4 8">
    <name type="scientific">Capnocytophaga canis</name>
    <dbReference type="NCBI Taxonomy" id="1848903"/>
    <lineage>
        <taxon>Bacteria</taxon>
        <taxon>Pseudomonadati</taxon>
        <taxon>Bacteroidota</taxon>
        <taxon>Flavobacteriia</taxon>
        <taxon>Flavobacteriales</taxon>
        <taxon>Flavobacteriaceae</taxon>
        <taxon>Capnocytophaga</taxon>
    </lineage>
</organism>
<dbReference type="Proteomes" id="UP000045051">
    <property type="component" value="Unassembled WGS sequence"/>
</dbReference>
<evidence type="ECO:0000313" key="4">
    <source>
        <dbReference type="EMBL" id="CEN43344.1"/>
    </source>
</evidence>
<name>A0A0B7HXM5_9FLAO</name>
<evidence type="ECO:0000259" key="3">
    <source>
        <dbReference type="SMART" id="SM00910"/>
    </source>
</evidence>
<evidence type="ECO:0000256" key="2">
    <source>
        <dbReference type="ARBA" id="ARBA00022801"/>
    </source>
</evidence>
<reference evidence="7 8" key="1">
    <citation type="submission" date="2015-01" db="EMBL/GenBank/DDBJ databases">
        <authorList>
            <person name="MANFREDI Pablo"/>
        </authorList>
    </citation>
    <scope>NUCLEOTIDE SEQUENCE [LARGE SCALE GENOMIC DNA]</scope>
    <source>
        <strain evidence="4 8">CcD38</strain>
        <strain evidence="5 7">CcD93</strain>
    </source>
</reference>
<evidence type="ECO:0000313" key="7">
    <source>
        <dbReference type="Proteomes" id="UP000038200"/>
    </source>
</evidence>
<sequence length="107" mass="12124">MAVSKFYTTFNIAGFTYWDGVDVIDELKVGTVLQLEAEPTNGYDANAVKILYGNTMLGYIPRTDNKDITKFLQLGHTDLFSAKISRIDMNYNPENQIQVTVRINPKK</sequence>
<dbReference type="GO" id="GO:0016818">
    <property type="term" value="F:hydrolase activity, acting on acid anhydrides, in phosphorus-containing anhydrides"/>
    <property type="evidence" value="ECO:0007669"/>
    <property type="project" value="InterPro"/>
</dbReference>
<accession>A0A0B7HXM5</accession>
<gene>
    <name evidence="4" type="ORF">CCAND38_100020</name>
    <name evidence="5" type="ORF">CCAND93_220036</name>
    <name evidence="6" type="ORF">CKY20_09700</name>
</gene>
<keyword evidence="1" id="KW-0479">Metal-binding</keyword>
<keyword evidence="2" id="KW-0378">Hydrolase</keyword>
<keyword evidence="8" id="KW-1185">Reference proteome</keyword>
<evidence type="ECO:0000256" key="1">
    <source>
        <dbReference type="ARBA" id="ARBA00022723"/>
    </source>
</evidence>
<dbReference type="Pfam" id="PF08797">
    <property type="entry name" value="HIRAN"/>
    <property type="match status" value="1"/>
</dbReference>
<proteinExistence type="predicted"/>
<dbReference type="SMART" id="SM00910">
    <property type="entry name" value="HIRAN"/>
    <property type="match status" value="1"/>
</dbReference>
<dbReference type="OrthoDB" id="9812156at2"/>
<dbReference type="Gene3D" id="3.30.70.2330">
    <property type="match status" value="1"/>
</dbReference>
<feature type="domain" description="HIRAN" evidence="3">
    <location>
        <begin position="5"/>
        <end position="105"/>
    </location>
</feature>
<reference evidence="6 9" key="2">
    <citation type="submission" date="2017-08" db="EMBL/GenBank/DDBJ databases">
        <title>Capnocytophaga canis 17-158 assembly.</title>
        <authorList>
            <person name="Gulvik C.A."/>
        </authorList>
    </citation>
    <scope>NUCLEOTIDE SEQUENCE [LARGE SCALE GENOMIC DNA]</scope>
    <source>
        <strain evidence="6 9">17-158</strain>
    </source>
</reference>
<dbReference type="AlphaFoldDB" id="A0A0B7HXM5"/>
<evidence type="ECO:0000313" key="8">
    <source>
        <dbReference type="Proteomes" id="UP000045051"/>
    </source>
</evidence>
<evidence type="ECO:0000313" key="5">
    <source>
        <dbReference type="EMBL" id="CEN52208.1"/>
    </source>
</evidence>
<evidence type="ECO:0000313" key="9">
    <source>
        <dbReference type="Proteomes" id="UP000265497"/>
    </source>
</evidence>
<evidence type="ECO:0000313" key="6">
    <source>
        <dbReference type="EMBL" id="RIY35640.1"/>
    </source>
</evidence>
<dbReference type="RefSeq" id="WP_042006857.1">
    <property type="nucleotide sequence ID" value="NZ_BOQK01000011.1"/>
</dbReference>
<dbReference type="Proteomes" id="UP000265497">
    <property type="component" value="Unassembled WGS sequence"/>
</dbReference>
<dbReference type="GO" id="GO:0003676">
    <property type="term" value="F:nucleic acid binding"/>
    <property type="evidence" value="ECO:0007669"/>
    <property type="project" value="InterPro"/>
</dbReference>
<dbReference type="InterPro" id="IPR014905">
    <property type="entry name" value="HIRAN"/>
</dbReference>
<dbReference type="EMBL" id="CDOL01000135">
    <property type="protein sequence ID" value="CEN52208.1"/>
    <property type="molecule type" value="Genomic_DNA"/>
</dbReference>
<dbReference type="EMBL" id="NSDI01000010">
    <property type="protein sequence ID" value="RIY35640.1"/>
    <property type="molecule type" value="Genomic_DNA"/>
</dbReference>
<protein>
    <submittedName>
        <fullName evidence="4">HIRAN domain-containing protein</fullName>
    </submittedName>
</protein>
<dbReference type="STRING" id="1848903.CCAND38_100020"/>
<dbReference type="GO" id="GO:0008270">
    <property type="term" value="F:zinc ion binding"/>
    <property type="evidence" value="ECO:0007669"/>
    <property type="project" value="InterPro"/>
</dbReference>
<dbReference type="EMBL" id="CDOI01000002">
    <property type="protein sequence ID" value="CEN43344.1"/>
    <property type="molecule type" value="Genomic_DNA"/>
</dbReference>